<feature type="region of interest" description="Disordered" evidence="1">
    <location>
        <begin position="1"/>
        <end position="33"/>
    </location>
</feature>
<organism evidence="2 3">
    <name type="scientific">Xyrichtys novacula</name>
    <name type="common">Pearly razorfish</name>
    <name type="synonym">Hemipteronotus novacula</name>
    <dbReference type="NCBI Taxonomy" id="13765"/>
    <lineage>
        <taxon>Eukaryota</taxon>
        <taxon>Metazoa</taxon>
        <taxon>Chordata</taxon>
        <taxon>Craniata</taxon>
        <taxon>Vertebrata</taxon>
        <taxon>Euteleostomi</taxon>
        <taxon>Actinopterygii</taxon>
        <taxon>Neopterygii</taxon>
        <taxon>Teleostei</taxon>
        <taxon>Neoteleostei</taxon>
        <taxon>Acanthomorphata</taxon>
        <taxon>Eupercaria</taxon>
        <taxon>Labriformes</taxon>
        <taxon>Labridae</taxon>
        <taxon>Xyrichtys</taxon>
    </lineage>
</organism>
<dbReference type="EMBL" id="OY660886">
    <property type="protein sequence ID" value="CAJ1085857.1"/>
    <property type="molecule type" value="Genomic_DNA"/>
</dbReference>
<accession>A0AAV1HIX8</accession>
<name>A0AAV1HIX8_XYRNO</name>
<evidence type="ECO:0000256" key="1">
    <source>
        <dbReference type="SAM" id="MobiDB-lite"/>
    </source>
</evidence>
<feature type="compositionally biased region" description="Basic and acidic residues" evidence="1">
    <location>
        <begin position="19"/>
        <end position="32"/>
    </location>
</feature>
<sequence length="182" mass="20498">MLVFAPKMKKRSSTGPEWEVLHGDEGASRDPEEPSLVVGSREALSRILTGSNFDYKPLQPNQTKSIFVSVELDAEVRLNEHLQHVKSTYPTDRTRRNTFSRLQPRVCLQRTKLKECTPTGSLVDSQCHLVAVVEKVASLDLNKGVKELKNKLQKNRWCRSFGPTRLSGSCFCRPKHPILGGI</sequence>
<proteinExistence type="predicted"/>
<evidence type="ECO:0000313" key="2">
    <source>
        <dbReference type="EMBL" id="CAJ1085857.1"/>
    </source>
</evidence>
<protein>
    <submittedName>
        <fullName evidence="2">Uncharacterized protein</fullName>
    </submittedName>
</protein>
<gene>
    <name evidence="2" type="ORF">XNOV1_A019286</name>
</gene>
<keyword evidence="3" id="KW-1185">Reference proteome</keyword>
<evidence type="ECO:0000313" key="3">
    <source>
        <dbReference type="Proteomes" id="UP001178508"/>
    </source>
</evidence>
<dbReference type="AlphaFoldDB" id="A0AAV1HIX8"/>
<reference evidence="2" key="1">
    <citation type="submission" date="2023-08" db="EMBL/GenBank/DDBJ databases">
        <authorList>
            <person name="Alioto T."/>
            <person name="Alioto T."/>
            <person name="Gomez Garrido J."/>
        </authorList>
    </citation>
    <scope>NUCLEOTIDE SEQUENCE</scope>
</reference>
<dbReference type="Proteomes" id="UP001178508">
    <property type="component" value="Chromosome 23"/>
</dbReference>